<sequence>MGGIHMAAKLGGEDGSEAMKQLFDADVSSLLSPDLTVAQRNAPETFDAGHSFRNLALDRNPYDI</sequence>
<gene>
    <name evidence="1" type="ORF">LTR37_016602</name>
</gene>
<dbReference type="EMBL" id="JAUTXU010000201">
    <property type="protein sequence ID" value="KAK3699128.1"/>
    <property type="molecule type" value="Genomic_DNA"/>
</dbReference>
<keyword evidence="2" id="KW-1185">Reference proteome</keyword>
<reference evidence="1" key="1">
    <citation type="submission" date="2023-07" db="EMBL/GenBank/DDBJ databases">
        <title>Black Yeasts Isolated from many extreme environments.</title>
        <authorList>
            <person name="Coleine C."/>
            <person name="Stajich J.E."/>
            <person name="Selbmann L."/>
        </authorList>
    </citation>
    <scope>NUCLEOTIDE SEQUENCE</scope>
    <source>
        <strain evidence="1">CCFEE 5714</strain>
    </source>
</reference>
<evidence type="ECO:0000313" key="2">
    <source>
        <dbReference type="Proteomes" id="UP001281147"/>
    </source>
</evidence>
<proteinExistence type="predicted"/>
<evidence type="ECO:0000313" key="1">
    <source>
        <dbReference type="EMBL" id="KAK3699128.1"/>
    </source>
</evidence>
<dbReference type="Proteomes" id="UP001281147">
    <property type="component" value="Unassembled WGS sequence"/>
</dbReference>
<accession>A0ACC3MNC1</accession>
<protein>
    <submittedName>
        <fullName evidence="1">Uncharacterized protein</fullName>
    </submittedName>
</protein>
<organism evidence="1 2">
    <name type="scientific">Vermiconidia calcicola</name>
    <dbReference type="NCBI Taxonomy" id="1690605"/>
    <lineage>
        <taxon>Eukaryota</taxon>
        <taxon>Fungi</taxon>
        <taxon>Dikarya</taxon>
        <taxon>Ascomycota</taxon>
        <taxon>Pezizomycotina</taxon>
        <taxon>Dothideomycetes</taxon>
        <taxon>Dothideomycetidae</taxon>
        <taxon>Mycosphaerellales</taxon>
        <taxon>Extremaceae</taxon>
        <taxon>Vermiconidia</taxon>
    </lineage>
</organism>
<name>A0ACC3MNC1_9PEZI</name>
<comment type="caution">
    <text evidence="1">The sequence shown here is derived from an EMBL/GenBank/DDBJ whole genome shotgun (WGS) entry which is preliminary data.</text>
</comment>